<gene>
    <name evidence="1" type="ORF">A9B99_13470</name>
</gene>
<accession>A0A1B7L0J3</accession>
<dbReference type="OrthoDB" id="6636849at2"/>
<dbReference type="RefSeq" id="WP_064600073.1">
    <property type="nucleotide sequence ID" value="NZ_LYRP01000043.1"/>
</dbReference>
<proteinExistence type="predicted"/>
<name>A0A1B7L0J3_9ENTR</name>
<protein>
    <submittedName>
        <fullName evidence="1">Uncharacterized protein</fullName>
    </submittedName>
</protein>
<organism evidence="1 2">
    <name type="scientific">Mangrovibacter phragmitis</name>
    <dbReference type="NCBI Taxonomy" id="1691903"/>
    <lineage>
        <taxon>Bacteria</taxon>
        <taxon>Pseudomonadati</taxon>
        <taxon>Pseudomonadota</taxon>
        <taxon>Gammaproteobacteria</taxon>
        <taxon>Enterobacterales</taxon>
        <taxon>Enterobacteriaceae</taxon>
        <taxon>Mangrovibacter</taxon>
    </lineage>
</organism>
<evidence type="ECO:0000313" key="1">
    <source>
        <dbReference type="EMBL" id="OAT75816.1"/>
    </source>
</evidence>
<dbReference type="EMBL" id="LYRP01000043">
    <property type="protein sequence ID" value="OAT75816.1"/>
    <property type="molecule type" value="Genomic_DNA"/>
</dbReference>
<sequence length="142" mass="17381">MYYKIIKQEKDKLKEKYQPYDILDLLKKYDTDKQKRDYYTILDELLTPVPLSKQIEFINEWKDDIPRLSNDYPEPDGLWWSRTVRRGEFMIEEAINLHFWYSFVSEENLPLVKNYLPQDKIDKFKNNGNITHIDLWELLNND</sequence>
<comment type="caution">
    <text evidence="1">The sequence shown here is derived from an EMBL/GenBank/DDBJ whole genome shotgun (WGS) entry which is preliminary data.</text>
</comment>
<keyword evidence="2" id="KW-1185">Reference proteome</keyword>
<dbReference type="AlphaFoldDB" id="A0A1B7L0J3"/>
<evidence type="ECO:0000313" key="2">
    <source>
        <dbReference type="Proteomes" id="UP000078225"/>
    </source>
</evidence>
<reference evidence="2" key="1">
    <citation type="submission" date="2016-05" db="EMBL/GenBank/DDBJ databases">
        <authorList>
            <person name="Behera P."/>
            <person name="Vaishampayan P."/>
            <person name="Singh N."/>
            <person name="Raina V."/>
            <person name="Suar M."/>
            <person name="Pattnaik A."/>
            <person name="Rastogi G."/>
        </authorList>
    </citation>
    <scope>NUCLEOTIDE SEQUENCE [LARGE SCALE GENOMIC DNA]</scope>
    <source>
        <strain evidence="2">MP23</strain>
    </source>
</reference>
<dbReference type="Proteomes" id="UP000078225">
    <property type="component" value="Unassembled WGS sequence"/>
</dbReference>